<dbReference type="AlphaFoldDB" id="A0A9P4M6E3"/>
<name>A0A9P4M6E3_9PEZI</name>
<reference evidence="1" key="1">
    <citation type="journal article" date="2020" name="Stud. Mycol.">
        <title>101 Dothideomycetes genomes: a test case for predicting lifestyles and emergence of pathogens.</title>
        <authorList>
            <person name="Haridas S."/>
            <person name="Albert R."/>
            <person name="Binder M."/>
            <person name="Bloem J."/>
            <person name="Labutti K."/>
            <person name="Salamov A."/>
            <person name="Andreopoulos B."/>
            <person name="Baker S."/>
            <person name="Barry K."/>
            <person name="Bills G."/>
            <person name="Bluhm B."/>
            <person name="Cannon C."/>
            <person name="Castanera R."/>
            <person name="Culley D."/>
            <person name="Daum C."/>
            <person name="Ezra D."/>
            <person name="Gonzalez J."/>
            <person name="Henrissat B."/>
            <person name="Kuo A."/>
            <person name="Liang C."/>
            <person name="Lipzen A."/>
            <person name="Lutzoni F."/>
            <person name="Magnuson J."/>
            <person name="Mondo S."/>
            <person name="Nolan M."/>
            <person name="Ohm R."/>
            <person name="Pangilinan J."/>
            <person name="Park H.-J."/>
            <person name="Ramirez L."/>
            <person name="Alfaro M."/>
            <person name="Sun H."/>
            <person name="Tritt A."/>
            <person name="Yoshinaga Y."/>
            <person name="Zwiers L.-H."/>
            <person name="Turgeon B."/>
            <person name="Goodwin S."/>
            <person name="Spatafora J."/>
            <person name="Crous P."/>
            <person name="Grigoriev I."/>
        </authorList>
    </citation>
    <scope>NUCLEOTIDE SEQUENCE</scope>
    <source>
        <strain evidence="1">CBS 133067</strain>
    </source>
</reference>
<accession>A0A9P4M6E3</accession>
<keyword evidence="2" id="KW-1185">Reference proteome</keyword>
<gene>
    <name evidence="1" type="ORF">NA57DRAFT_55593</name>
</gene>
<proteinExistence type="predicted"/>
<dbReference type="Proteomes" id="UP000799772">
    <property type="component" value="Unassembled WGS sequence"/>
</dbReference>
<evidence type="ECO:0000313" key="2">
    <source>
        <dbReference type="Proteomes" id="UP000799772"/>
    </source>
</evidence>
<dbReference type="EMBL" id="ML978125">
    <property type="protein sequence ID" value="KAF2099641.1"/>
    <property type="molecule type" value="Genomic_DNA"/>
</dbReference>
<comment type="caution">
    <text evidence="1">The sequence shown here is derived from an EMBL/GenBank/DDBJ whole genome shotgun (WGS) entry which is preliminary data.</text>
</comment>
<evidence type="ECO:0000313" key="1">
    <source>
        <dbReference type="EMBL" id="KAF2099641.1"/>
    </source>
</evidence>
<sequence>MPRAWALVVAKATTPSPGRSRSSLYSMTRVTEAILRWRHDGHQPSLRQGDFKAGSDVVRPGDVALPHWEGHLDLAEVAYLRHADRVEEHLQHDECVLAGETEGVDVVEGLDGLRPVLAQNQSRLQEGRGYWADALVHASLSALPNALDRLVHAVLAGVGDEIVVVVSLWVTRMEPVDAEHEAVVGTHCVAVDAVRPLRREAMVFTCAGVLPCDGVLTGAAVVLPCDGVLTGAVVVLPWDGV</sequence>
<organism evidence="1 2">
    <name type="scientific">Rhizodiscina lignyota</name>
    <dbReference type="NCBI Taxonomy" id="1504668"/>
    <lineage>
        <taxon>Eukaryota</taxon>
        <taxon>Fungi</taxon>
        <taxon>Dikarya</taxon>
        <taxon>Ascomycota</taxon>
        <taxon>Pezizomycotina</taxon>
        <taxon>Dothideomycetes</taxon>
        <taxon>Pleosporomycetidae</taxon>
        <taxon>Aulographales</taxon>
        <taxon>Rhizodiscinaceae</taxon>
        <taxon>Rhizodiscina</taxon>
    </lineage>
</organism>
<protein>
    <submittedName>
        <fullName evidence="1">Uncharacterized protein</fullName>
    </submittedName>
</protein>